<name>A0A2P2QVU2_RHIMU</name>
<organism evidence="1">
    <name type="scientific">Rhizophora mucronata</name>
    <name type="common">Asiatic mangrove</name>
    <dbReference type="NCBI Taxonomy" id="61149"/>
    <lineage>
        <taxon>Eukaryota</taxon>
        <taxon>Viridiplantae</taxon>
        <taxon>Streptophyta</taxon>
        <taxon>Embryophyta</taxon>
        <taxon>Tracheophyta</taxon>
        <taxon>Spermatophyta</taxon>
        <taxon>Magnoliopsida</taxon>
        <taxon>eudicotyledons</taxon>
        <taxon>Gunneridae</taxon>
        <taxon>Pentapetalae</taxon>
        <taxon>rosids</taxon>
        <taxon>fabids</taxon>
        <taxon>Malpighiales</taxon>
        <taxon>Rhizophoraceae</taxon>
        <taxon>Rhizophora</taxon>
    </lineage>
</organism>
<accession>A0A2P2QVU2</accession>
<dbReference type="AlphaFoldDB" id="A0A2P2QVU2"/>
<proteinExistence type="predicted"/>
<dbReference type="EMBL" id="GGEC01090507">
    <property type="protein sequence ID" value="MBX70991.1"/>
    <property type="molecule type" value="Transcribed_RNA"/>
</dbReference>
<protein>
    <submittedName>
        <fullName evidence="1">Uncharacterized protein</fullName>
    </submittedName>
</protein>
<sequence>MKPDKQLLKSCFLKNLRFAGNVGFSILAYFHFTGCRRKFCLPILVCKLVVISNFAKFESFRTQIYLTKASYQSEVGTKMELSTN</sequence>
<evidence type="ECO:0000313" key="1">
    <source>
        <dbReference type="EMBL" id="MBX70991.1"/>
    </source>
</evidence>
<reference evidence="1" key="1">
    <citation type="submission" date="2018-02" db="EMBL/GenBank/DDBJ databases">
        <title>Rhizophora mucronata_Transcriptome.</title>
        <authorList>
            <person name="Meera S.P."/>
            <person name="Sreeshan A."/>
            <person name="Augustine A."/>
        </authorList>
    </citation>
    <scope>NUCLEOTIDE SEQUENCE</scope>
    <source>
        <tissue evidence="1">Leaf</tissue>
    </source>
</reference>